<dbReference type="FunFam" id="2.20.100.10:FF:000002">
    <property type="entry name" value="Unc-5 netrin receptor C"/>
    <property type="match status" value="1"/>
</dbReference>
<organism evidence="3 4">
    <name type="scientific">Paramuricea clavata</name>
    <name type="common">Red gorgonian</name>
    <name type="synonym">Violescent sea-whip</name>
    <dbReference type="NCBI Taxonomy" id="317549"/>
    <lineage>
        <taxon>Eukaryota</taxon>
        <taxon>Metazoa</taxon>
        <taxon>Cnidaria</taxon>
        <taxon>Anthozoa</taxon>
        <taxon>Octocorallia</taxon>
        <taxon>Malacalcyonacea</taxon>
        <taxon>Plexauridae</taxon>
        <taxon>Paramuricea</taxon>
    </lineage>
</organism>
<evidence type="ECO:0000256" key="1">
    <source>
        <dbReference type="ARBA" id="ARBA00023157"/>
    </source>
</evidence>
<protein>
    <submittedName>
        <fullName evidence="3">Astacin-like metalloendopeptidase</fullName>
    </submittedName>
</protein>
<feature type="non-terminal residue" evidence="3">
    <location>
        <position position="105"/>
    </location>
</feature>
<dbReference type="AlphaFoldDB" id="A0A6S7JYY0"/>
<comment type="caution">
    <text evidence="3">The sequence shown here is derived from an EMBL/GenBank/DDBJ whole genome shotgun (WGS) entry which is preliminary data.</text>
</comment>
<dbReference type="PANTHER" id="PTHR16311:SF3">
    <property type="entry name" value="THROMBOSPONDIN TYPE-1 DOMAIN-CONTAINING PROTEIN 1"/>
    <property type="match status" value="1"/>
</dbReference>
<accession>A0A6S7JYY0</accession>
<evidence type="ECO:0000256" key="2">
    <source>
        <dbReference type="SAM" id="MobiDB-lite"/>
    </source>
</evidence>
<dbReference type="GO" id="GO:0071944">
    <property type="term" value="C:cell periphery"/>
    <property type="evidence" value="ECO:0007669"/>
    <property type="project" value="TreeGrafter"/>
</dbReference>
<dbReference type="InterPro" id="IPR038877">
    <property type="entry name" value="THSD1"/>
</dbReference>
<dbReference type="SMART" id="SM00209">
    <property type="entry name" value="TSP1"/>
    <property type="match status" value="1"/>
</dbReference>
<dbReference type="Proteomes" id="UP001152795">
    <property type="component" value="Unassembled WGS sequence"/>
</dbReference>
<gene>
    <name evidence="3" type="ORF">PACLA_8A088802</name>
</gene>
<dbReference type="GO" id="GO:0016020">
    <property type="term" value="C:membrane"/>
    <property type="evidence" value="ECO:0007669"/>
    <property type="project" value="InterPro"/>
</dbReference>
<feature type="non-terminal residue" evidence="3">
    <location>
        <position position="1"/>
    </location>
</feature>
<dbReference type="PROSITE" id="PS50092">
    <property type="entry name" value="TSP1"/>
    <property type="match status" value="1"/>
</dbReference>
<dbReference type="PANTHER" id="PTHR16311">
    <property type="entry name" value="THROMBOSPONDIN TYPE I DOMAIN-CONTAINING 1"/>
    <property type="match status" value="1"/>
</dbReference>
<dbReference type="InterPro" id="IPR000884">
    <property type="entry name" value="TSP1_rpt"/>
</dbReference>
<dbReference type="InterPro" id="IPR036383">
    <property type="entry name" value="TSP1_rpt_sf"/>
</dbReference>
<feature type="region of interest" description="Disordered" evidence="2">
    <location>
        <begin position="86"/>
        <end position="105"/>
    </location>
</feature>
<keyword evidence="1" id="KW-1015">Disulfide bond</keyword>
<feature type="compositionally biased region" description="Low complexity" evidence="2">
    <location>
        <begin position="9"/>
        <end position="22"/>
    </location>
</feature>
<feature type="compositionally biased region" description="Polar residues" evidence="2">
    <location>
        <begin position="86"/>
        <end position="97"/>
    </location>
</feature>
<dbReference type="InterPro" id="IPR000998">
    <property type="entry name" value="MAM_dom"/>
</dbReference>
<evidence type="ECO:0000313" key="3">
    <source>
        <dbReference type="EMBL" id="CAB4036351.1"/>
    </source>
</evidence>
<feature type="region of interest" description="Disordered" evidence="2">
    <location>
        <begin position="1"/>
        <end position="42"/>
    </location>
</feature>
<evidence type="ECO:0000313" key="4">
    <source>
        <dbReference type="Proteomes" id="UP001152795"/>
    </source>
</evidence>
<dbReference type="Pfam" id="PF00090">
    <property type="entry name" value="TSP_1"/>
    <property type="match status" value="1"/>
</dbReference>
<reference evidence="3" key="1">
    <citation type="submission" date="2020-04" db="EMBL/GenBank/DDBJ databases">
        <authorList>
            <person name="Alioto T."/>
            <person name="Alioto T."/>
            <person name="Gomez Garrido J."/>
        </authorList>
    </citation>
    <scope>NUCLEOTIDE SEQUENCE</scope>
    <source>
        <strain evidence="3">A484AB</strain>
    </source>
</reference>
<dbReference type="PRINTS" id="PR01705">
    <property type="entry name" value="TSP1REPEAT"/>
</dbReference>
<keyword evidence="4" id="KW-1185">Reference proteome</keyword>
<proteinExistence type="predicted"/>
<dbReference type="PROSITE" id="PS50060">
    <property type="entry name" value="MAM_2"/>
    <property type="match status" value="1"/>
</dbReference>
<sequence length="105" mass="11552">PVDGHWGRWSSWSACSSSCGSGKKQRTRKCEDPPSNYGGKSCTGVREQDKTCLYKKCSLGPDDCDFDDEAGWCIWHNVNQSWYLHSGNTTSRNTGPESDNGGLKG</sequence>
<dbReference type="SUPFAM" id="SSF82895">
    <property type="entry name" value="TSP-1 type 1 repeat"/>
    <property type="match status" value="1"/>
</dbReference>
<dbReference type="Gene3D" id="2.20.100.10">
    <property type="entry name" value="Thrombospondin type-1 (TSP1) repeat"/>
    <property type="match status" value="1"/>
</dbReference>
<dbReference type="EMBL" id="CACRXK020021933">
    <property type="protein sequence ID" value="CAB4036351.1"/>
    <property type="molecule type" value="Genomic_DNA"/>
</dbReference>
<name>A0A6S7JYY0_PARCT</name>
<dbReference type="OrthoDB" id="291007at2759"/>